<feature type="compositionally biased region" description="Acidic residues" evidence="1">
    <location>
        <begin position="106"/>
        <end position="121"/>
    </location>
</feature>
<dbReference type="Pfam" id="PF03413">
    <property type="entry name" value="PepSY"/>
    <property type="match status" value="1"/>
</dbReference>
<proteinExistence type="predicted"/>
<feature type="signal peptide" evidence="2">
    <location>
        <begin position="1"/>
        <end position="23"/>
    </location>
</feature>
<reference evidence="4 5" key="1">
    <citation type="journal article" date="2022" name="Int. J. Syst. Evol. Microbiol.">
        <title>Neobacillus kokaensis sp. nov., isolated from soil.</title>
        <authorList>
            <person name="Yuki K."/>
            <person name="Matsubara H."/>
            <person name="Yamaguchi S."/>
        </authorList>
    </citation>
    <scope>NUCLEOTIDE SEQUENCE [LARGE SCALE GENOMIC DNA]</scope>
    <source>
        <strain evidence="4 5">LOB 377</strain>
    </source>
</reference>
<evidence type="ECO:0000256" key="1">
    <source>
        <dbReference type="SAM" id="MobiDB-lite"/>
    </source>
</evidence>
<keyword evidence="5" id="KW-1185">Reference proteome</keyword>
<dbReference type="RefSeq" id="WP_191268894.1">
    <property type="nucleotide sequence ID" value="NZ_BNDS01000001.1"/>
</dbReference>
<gene>
    <name evidence="4" type="ORF">AM1BK_02500</name>
</gene>
<comment type="caution">
    <text evidence="4">The sequence shown here is derived from an EMBL/GenBank/DDBJ whole genome shotgun (WGS) entry which is preliminary data.</text>
</comment>
<dbReference type="Gene3D" id="3.10.450.40">
    <property type="match status" value="1"/>
</dbReference>
<feature type="region of interest" description="Disordered" evidence="1">
    <location>
        <begin position="89"/>
        <end position="121"/>
    </location>
</feature>
<dbReference type="InterPro" id="IPR025711">
    <property type="entry name" value="PepSY"/>
</dbReference>
<feature type="compositionally biased region" description="Basic and acidic residues" evidence="1">
    <location>
        <begin position="91"/>
        <end position="105"/>
    </location>
</feature>
<sequence>MKKLILLAALLISFGFSFQTTYAKDGHSLEAVNNRISEKEAEEIALKKVKGEVVKVKLEMDDGREYYEVIIKGSDANYEVEIDAKTGQVVEVEKEGSRDGKHDNGDNDDDDRDGDDDRLDD</sequence>
<dbReference type="Proteomes" id="UP000637074">
    <property type="component" value="Unassembled WGS sequence"/>
</dbReference>
<keyword evidence="2" id="KW-0732">Signal</keyword>
<organism evidence="4 5">
    <name type="scientific">Neobacillus kokaensis</name>
    <dbReference type="NCBI Taxonomy" id="2759023"/>
    <lineage>
        <taxon>Bacteria</taxon>
        <taxon>Bacillati</taxon>
        <taxon>Bacillota</taxon>
        <taxon>Bacilli</taxon>
        <taxon>Bacillales</taxon>
        <taxon>Bacillaceae</taxon>
        <taxon>Neobacillus</taxon>
    </lineage>
</organism>
<feature type="domain" description="PepSY" evidence="3">
    <location>
        <begin position="35"/>
        <end position="93"/>
    </location>
</feature>
<accession>A0ABQ3MWA0</accession>
<protein>
    <recommendedName>
        <fullName evidence="3">PepSY domain-containing protein</fullName>
    </recommendedName>
</protein>
<evidence type="ECO:0000313" key="5">
    <source>
        <dbReference type="Proteomes" id="UP000637074"/>
    </source>
</evidence>
<name>A0ABQ3MWA0_9BACI</name>
<evidence type="ECO:0000313" key="4">
    <source>
        <dbReference type="EMBL" id="GHH96707.1"/>
    </source>
</evidence>
<feature type="chain" id="PRO_5046613338" description="PepSY domain-containing protein" evidence="2">
    <location>
        <begin position="24"/>
        <end position="121"/>
    </location>
</feature>
<evidence type="ECO:0000259" key="3">
    <source>
        <dbReference type="Pfam" id="PF03413"/>
    </source>
</evidence>
<evidence type="ECO:0000256" key="2">
    <source>
        <dbReference type="SAM" id="SignalP"/>
    </source>
</evidence>
<dbReference type="EMBL" id="BNDS01000001">
    <property type="protein sequence ID" value="GHH96707.1"/>
    <property type="molecule type" value="Genomic_DNA"/>
</dbReference>